<dbReference type="Proteomes" id="UP000316083">
    <property type="component" value="Unassembled WGS sequence"/>
</dbReference>
<name>A0A560BNG0_AZOBR</name>
<reference evidence="2 3" key="1">
    <citation type="submission" date="2019-06" db="EMBL/GenBank/DDBJ databases">
        <title>Genomic Encyclopedia of Type Strains, Phase IV (KMG-V): Genome sequencing to study the core and pangenomes of soil and plant-associated prokaryotes.</title>
        <authorList>
            <person name="Whitman W."/>
        </authorList>
    </citation>
    <scope>NUCLEOTIDE SEQUENCE [LARGE SCALE GENOMIC DNA]</scope>
    <source>
        <strain evidence="2 3">BR 11796</strain>
    </source>
</reference>
<proteinExistence type="predicted"/>
<evidence type="ECO:0000313" key="2">
    <source>
        <dbReference type="EMBL" id="TWA74154.1"/>
    </source>
</evidence>
<protein>
    <submittedName>
        <fullName evidence="2">Uncharacterized protein</fullName>
    </submittedName>
</protein>
<sequence length="290" mass="32666">MSGFYLMHRGWLDHPAFGGAREPYCRRAAWVWLVEHACWKYERQNIAGKTVALRRGQLSFSLRFLAKAWGWDAEKVRRFCLRLADEKMIETESEAGQMVITICNYDEYQVPVSPSEAGGEAVVRQHRGSSEANTNEGNKGNEESVRALPGDALPDLSEQGVITSPANDNPPEPAKQTKRGTRVPDGDLPDEWATAANHTREKHQMPLLTKRVLGLRWENFRNYWSDLPGSKGLKRDWKATWLNDCISPVTERKFPAGQPPPVNANAPTHAKRQASSLSEIPLFFDTPTEV</sequence>
<dbReference type="EMBL" id="VITF01000001">
    <property type="protein sequence ID" value="TWA74154.1"/>
    <property type="molecule type" value="Genomic_DNA"/>
</dbReference>
<evidence type="ECO:0000313" key="3">
    <source>
        <dbReference type="Proteomes" id="UP000316083"/>
    </source>
</evidence>
<comment type="caution">
    <text evidence="2">The sequence shown here is derived from an EMBL/GenBank/DDBJ whole genome shotgun (WGS) entry which is preliminary data.</text>
</comment>
<organism evidence="2 3">
    <name type="scientific">Azospirillum brasilense</name>
    <dbReference type="NCBI Taxonomy" id="192"/>
    <lineage>
        <taxon>Bacteria</taxon>
        <taxon>Pseudomonadati</taxon>
        <taxon>Pseudomonadota</taxon>
        <taxon>Alphaproteobacteria</taxon>
        <taxon>Rhodospirillales</taxon>
        <taxon>Azospirillaceae</taxon>
        <taxon>Azospirillum</taxon>
    </lineage>
</organism>
<gene>
    <name evidence="2" type="ORF">FBZ82_101169</name>
</gene>
<evidence type="ECO:0000256" key="1">
    <source>
        <dbReference type="SAM" id="MobiDB-lite"/>
    </source>
</evidence>
<feature type="region of interest" description="Disordered" evidence="1">
    <location>
        <begin position="116"/>
        <end position="188"/>
    </location>
</feature>
<dbReference type="AlphaFoldDB" id="A0A560BNG0"/>
<dbReference type="RefSeq" id="WP_145671813.1">
    <property type="nucleotide sequence ID" value="NZ_VITF01000001.1"/>
</dbReference>
<accession>A0A560BNG0</accession>